<proteinExistence type="predicted"/>
<dbReference type="InterPro" id="IPR004114">
    <property type="entry name" value="THUMP_dom"/>
</dbReference>
<sequence length="331" mass="37116">MMAEERKRKASDEHINTQAKRSRGGGKKWRVNRHAQSNSNPQKPEGNVGLSPGDAGVWATCELGREGKCVMELKSLFDEYIERLYGAEGQGQGRSHEEHEEGSPSGDEDIEAEIKRELHGMKKPASRKLFEHVRLDIQCVMFFRTRKPVDPVKLVHAICEDAFSLPGQKRTRWVKRLTPVTLIGKATEKGVEEVAQQVLAPHFHFDLDRDHDYDHDRNEGRGKRFAIRPTIRNHNTLTRDGIIRKVAAAVGPGHKVDLKGYNLLILVEVYKNICGMSVVPSDFEKLKRYNLSELFDPATAAGQPSDTSESNQTSRVKTTANLPSSSGEGEQ</sequence>
<feature type="domain" description="THUMP" evidence="3">
    <location>
        <begin position="162"/>
        <end position="280"/>
    </location>
</feature>
<dbReference type="SUPFAM" id="SSF143437">
    <property type="entry name" value="THUMP domain-like"/>
    <property type="match status" value="1"/>
</dbReference>
<dbReference type="PANTHER" id="PTHR13452">
    <property type="entry name" value="THUMP DOMAIN CONTAINING PROTEIN 1-RELATED"/>
    <property type="match status" value="1"/>
</dbReference>
<dbReference type="STRING" id="1328760.A0A164ZAI3"/>
<dbReference type="InterPro" id="IPR040183">
    <property type="entry name" value="THUMPD1-like"/>
</dbReference>
<evidence type="ECO:0000313" key="4">
    <source>
        <dbReference type="EMBL" id="KZF18871.1"/>
    </source>
</evidence>
<organism evidence="4 5">
    <name type="scientific">Xylona heveae (strain CBS 132557 / TC161)</name>
    <dbReference type="NCBI Taxonomy" id="1328760"/>
    <lineage>
        <taxon>Eukaryota</taxon>
        <taxon>Fungi</taxon>
        <taxon>Dikarya</taxon>
        <taxon>Ascomycota</taxon>
        <taxon>Pezizomycotina</taxon>
        <taxon>Xylonomycetes</taxon>
        <taxon>Xylonales</taxon>
        <taxon>Xylonaceae</taxon>
        <taxon>Xylona</taxon>
    </lineage>
</organism>
<accession>A0A164ZAI3</accession>
<dbReference type="OMA" id="MNEKACV"/>
<dbReference type="Proteomes" id="UP000076632">
    <property type="component" value="Unassembled WGS sequence"/>
</dbReference>
<feature type="region of interest" description="Disordered" evidence="2">
    <location>
        <begin position="88"/>
        <end position="108"/>
    </location>
</feature>
<gene>
    <name evidence="4" type="ORF">L228DRAFT_286365</name>
</gene>
<dbReference type="GeneID" id="28901576"/>
<protein>
    <recommendedName>
        <fullName evidence="3">THUMP domain-containing protein</fullName>
    </recommendedName>
</protein>
<dbReference type="GO" id="GO:0003723">
    <property type="term" value="F:RNA binding"/>
    <property type="evidence" value="ECO:0007669"/>
    <property type="project" value="UniProtKB-UniRule"/>
</dbReference>
<evidence type="ECO:0000259" key="3">
    <source>
        <dbReference type="PROSITE" id="PS51165"/>
    </source>
</evidence>
<dbReference type="AlphaFoldDB" id="A0A164ZAI3"/>
<dbReference type="FunCoup" id="A0A164ZAI3">
    <property type="interactions" value="865"/>
</dbReference>
<dbReference type="FunFam" id="3.30.2300.10:FF:000001">
    <property type="entry name" value="THUMP domain-containing protein 1"/>
    <property type="match status" value="1"/>
</dbReference>
<dbReference type="Gene3D" id="3.30.2300.10">
    <property type="entry name" value="THUMP superfamily"/>
    <property type="match status" value="1"/>
</dbReference>
<feature type="compositionally biased region" description="Polar residues" evidence="2">
    <location>
        <begin position="302"/>
        <end position="331"/>
    </location>
</feature>
<keyword evidence="1" id="KW-0694">RNA-binding</keyword>
<reference evidence="4 5" key="1">
    <citation type="journal article" date="2016" name="Fungal Biol.">
        <title>The genome of Xylona heveae provides a window into fungal endophytism.</title>
        <authorList>
            <person name="Gazis R."/>
            <person name="Kuo A."/>
            <person name="Riley R."/>
            <person name="LaButti K."/>
            <person name="Lipzen A."/>
            <person name="Lin J."/>
            <person name="Amirebrahimi M."/>
            <person name="Hesse C.N."/>
            <person name="Spatafora J.W."/>
            <person name="Henrissat B."/>
            <person name="Hainaut M."/>
            <person name="Grigoriev I.V."/>
            <person name="Hibbett D.S."/>
        </authorList>
    </citation>
    <scope>NUCLEOTIDE SEQUENCE [LARGE SCALE GENOMIC DNA]</scope>
    <source>
        <strain evidence="4 5">TC161</strain>
    </source>
</reference>
<dbReference type="InParanoid" id="A0A164ZAI3"/>
<dbReference type="PANTHER" id="PTHR13452:SF10">
    <property type="entry name" value="THUMP DOMAIN-CONTAINING PROTEIN 1"/>
    <property type="match status" value="1"/>
</dbReference>
<dbReference type="OrthoDB" id="367221at2759"/>
<evidence type="ECO:0000256" key="2">
    <source>
        <dbReference type="SAM" id="MobiDB-lite"/>
    </source>
</evidence>
<name>A0A164ZAI3_XYLHT</name>
<evidence type="ECO:0000256" key="1">
    <source>
        <dbReference type="PROSITE-ProRule" id="PRU00529"/>
    </source>
</evidence>
<keyword evidence="5" id="KW-1185">Reference proteome</keyword>
<dbReference type="GO" id="GO:0006400">
    <property type="term" value="P:tRNA modification"/>
    <property type="evidence" value="ECO:0007669"/>
    <property type="project" value="InterPro"/>
</dbReference>
<dbReference type="Pfam" id="PF02926">
    <property type="entry name" value="THUMP"/>
    <property type="match status" value="1"/>
</dbReference>
<dbReference type="RefSeq" id="XP_018184426.1">
    <property type="nucleotide sequence ID" value="XM_018336439.1"/>
</dbReference>
<dbReference type="EMBL" id="KV407469">
    <property type="protein sequence ID" value="KZF18871.1"/>
    <property type="molecule type" value="Genomic_DNA"/>
</dbReference>
<evidence type="ECO:0000313" key="5">
    <source>
        <dbReference type="Proteomes" id="UP000076632"/>
    </source>
</evidence>
<feature type="compositionally biased region" description="Basic and acidic residues" evidence="2">
    <location>
        <begin position="1"/>
        <end position="15"/>
    </location>
</feature>
<dbReference type="CDD" id="cd11717">
    <property type="entry name" value="THUMP_THUMPD1_like"/>
    <property type="match status" value="1"/>
</dbReference>
<feature type="region of interest" description="Disordered" evidence="2">
    <location>
        <begin position="1"/>
        <end position="51"/>
    </location>
</feature>
<feature type="region of interest" description="Disordered" evidence="2">
    <location>
        <begin position="297"/>
        <end position="331"/>
    </location>
</feature>
<dbReference type="PROSITE" id="PS51165">
    <property type="entry name" value="THUMP"/>
    <property type="match status" value="1"/>
</dbReference>
<feature type="compositionally biased region" description="Basic residues" evidence="2">
    <location>
        <begin position="20"/>
        <end position="33"/>
    </location>
</feature>